<dbReference type="Proteomes" id="UP000031552">
    <property type="component" value="Unassembled WGS sequence"/>
</dbReference>
<proteinExistence type="predicted"/>
<dbReference type="PANTHER" id="PTHR30204">
    <property type="entry name" value="REDOX-CYCLING DRUG-SENSING TRANSCRIPTIONAL ACTIVATOR SOXR"/>
    <property type="match status" value="1"/>
</dbReference>
<feature type="domain" description="HTH merR-type" evidence="5">
    <location>
        <begin position="2"/>
        <end position="71"/>
    </location>
</feature>
<dbReference type="InterPro" id="IPR047057">
    <property type="entry name" value="MerR_fam"/>
</dbReference>
<reference evidence="6" key="2">
    <citation type="submission" date="2014-09" db="EMBL/GenBank/DDBJ databases">
        <title>Criblamydia sequanensis harbors a mega-plasmid encoding arsenite resistance.</title>
        <authorList>
            <person name="Bertelli C."/>
            <person name="Goesmann A."/>
            <person name="Greub G."/>
        </authorList>
    </citation>
    <scope>NUCLEOTIDE SEQUENCE [LARGE SCALE GENOMIC DNA]</scope>
    <source>
        <strain evidence="6">CRIB-18</strain>
    </source>
</reference>
<dbReference type="PRINTS" id="PR00040">
    <property type="entry name" value="HTHMERR"/>
</dbReference>
<evidence type="ECO:0000259" key="5">
    <source>
        <dbReference type="PROSITE" id="PS50937"/>
    </source>
</evidence>
<reference evidence="6" key="1">
    <citation type="submission" date="2013-12" db="EMBL/GenBank/DDBJ databases">
        <authorList>
            <person name="Linke B."/>
        </authorList>
    </citation>
    <scope>NUCLEOTIDE SEQUENCE [LARGE SCALE GENOMIC DNA]</scope>
    <source>
        <strain evidence="6">CRIB-18</strain>
    </source>
</reference>
<dbReference type="InterPro" id="IPR036244">
    <property type="entry name" value="TipA-like_antibiotic-bd"/>
</dbReference>
<protein>
    <submittedName>
        <fullName evidence="6">Transcriptional regulator</fullName>
    </submittedName>
</protein>
<dbReference type="EMBL" id="CCEJ010000003">
    <property type="protein sequence ID" value="CDR33633.1"/>
    <property type="molecule type" value="Genomic_DNA"/>
</dbReference>
<organism evidence="6 7">
    <name type="scientific">Candidatus Criblamydia sequanensis CRIB-18</name>
    <dbReference type="NCBI Taxonomy" id="1437425"/>
    <lineage>
        <taxon>Bacteria</taxon>
        <taxon>Pseudomonadati</taxon>
        <taxon>Chlamydiota</taxon>
        <taxon>Chlamydiia</taxon>
        <taxon>Parachlamydiales</taxon>
        <taxon>Candidatus Criblamydiaceae</taxon>
        <taxon>Candidatus Criblamydia</taxon>
    </lineage>
</organism>
<dbReference type="SUPFAM" id="SSF46955">
    <property type="entry name" value="Putative DNA-binding domain"/>
    <property type="match status" value="1"/>
</dbReference>
<evidence type="ECO:0000256" key="1">
    <source>
        <dbReference type="ARBA" id="ARBA00023015"/>
    </source>
</evidence>
<dbReference type="Gene3D" id="1.10.490.50">
    <property type="entry name" value="Antibiotic binding domain of TipA-like multidrug resistance regulators"/>
    <property type="match status" value="1"/>
</dbReference>
<dbReference type="Gene3D" id="1.10.1660.10">
    <property type="match status" value="1"/>
</dbReference>
<dbReference type="PROSITE" id="PS50937">
    <property type="entry name" value="HTH_MERR_2"/>
    <property type="match status" value="1"/>
</dbReference>
<dbReference type="OrthoDB" id="9814833at2"/>
<keyword evidence="3" id="KW-0010">Activator</keyword>
<evidence type="ECO:0000256" key="2">
    <source>
        <dbReference type="ARBA" id="ARBA00023125"/>
    </source>
</evidence>
<dbReference type="PANTHER" id="PTHR30204:SF90">
    <property type="entry name" value="HTH-TYPE TRANSCRIPTIONAL ACTIVATOR MTA"/>
    <property type="match status" value="1"/>
</dbReference>
<dbReference type="AlphaFoldDB" id="A0A090D1N8"/>
<evidence type="ECO:0000313" key="7">
    <source>
        <dbReference type="Proteomes" id="UP000031552"/>
    </source>
</evidence>
<dbReference type="InterPro" id="IPR009061">
    <property type="entry name" value="DNA-bd_dom_put_sf"/>
</dbReference>
<dbReference type="eggNOG" id="COG0789">
    <property type="taxonomic scope" value="Bacteria"/>
</dbReference>
<dbReference type="Pfam" id="PF07739">
    <property type="entry name" value="TipAS"/>
    <property type="match status" value="1"/>
</dbReference>
<dbReference type="InterPro" id="IPR012925">
    <property type="entry name" value="TipAS_dom"/>
</dbReference>
<dbReference type="GO" id="GO:0003677">
    <property type="term" value="F:DNA binding"/>
    <property type="evidence" value="ECO:0007669"/>
    <property type="project" value="UniProtKB-KW"/>
</dbReference>
<gene>
    <name evidence="6" type="ORF">CSEC_0804</name>
</gene>
<comment type="caution">
    <text evidence="6">The sequence shown here is derived from an EMBL/GenBank/DDBJ whole genome shotgun (WGS) entry which is preliminary data.</text>
</comment>
<sequence>MAYTVKKLAKISGVSVRTLHYYDEIGLLKPAYTEANGYRYYEEKEMLQLQQILFFRELGFELKKIQKILVKGKFDQVAALHSHRKILQTNIERTKELIKTIDKTINHLSGEKKMKDSEIYHGFSKEKQKEYEKQIIERFGEEGKVLIEESHQKVKNWGKPEWEKSRKEFAEICTELAEMMKKNIKPDAKEVQAVIRRHYQWLTQFWTPTKESYSGHGKFIADSNLGEAYKAYHLQMPEFISAAIQIFAAKELIK</sequence>
<keyword evidence="4" id="KW-0804">Transcription</keyword>
<dbReference type="GO" id="GO:0003700">
    <property type="term" value="F:DNA-binding transcription factor activity"/>
    <property type="evidence" value="ECO:0007669"/>
    <property type="project" value="InterPro"/>
</dbReference>
<dbReference type="Pfam" id="PF13411">
    <property type="entry name" value="MerR_1"/>
    <property type="match status" value="1"/>
</dbReference>
<keyword evidence="7" id="KW-1185">Reference proteome</keyword>
<dbReference type="SUPFAM" id="SSF89082">
    <property type="entry name" value="Antibiotic binding domain of TipA-like multidrug resistance regulators"/>
    <property type="match status" value="1"/>
</dbReference>
<keyword evidence="2" id="KW-0238">DNA-binding</keyword>
<dbReference type="STRING" id="1437425.CSEC_0804"/>
<dbReference type="SMART" id="SM00422">
    <property type="entry name" value="HTH_MERR"/>
    <property type="match status" value="1"/>
</dbReference>
<dbReference type="InterPro" id="IPR000551">
    <property type="entry name" value="MerR-type_HTH_dom"/>
</dbReference>
<dbReference type="CDD" id="cd01106">
    <property type="entry name" value="HTH_TipAL-Mta"/>
    <property type="match status" value="1"/>
</dbReference>
<evidence type="ECO:0000256" key="3">
    <source>
        <dbReference type="ARBA" id="ARBA00023159"/>
    </source>
</evidence>
<evidence type="ECO:0000313" key="6">
    <source>
        <dbReference type="EMBL" id="CDR33633.1"/>
    </source>
</evidence>
<evidence type="ECO:0000256" key="4">
    <source>
        <dbReference type="ARBA" id="ARBA00023163"/>
    </source>
</evidence>
<name>A0A090D1N8_9BACT</name>
<dbReference type="RefSeq" id="WP_041017085.1">
    <property type="nucleotide sequence ID" value="NZ_CCEJ010000003.1"/>
</dbReference>
<keyword evidence="1" id="KW-0805">Transcription regulation</keyword>
<accession>A0A090D1N8</accession>